<evidence type="ECO:0000313" key="3">
    <source>
        <dbReference type="EnsemblMetazoa" id="XP_022655576"/>
    </source>
</evidence>
<organism evidence="3 4">
    <name type="scientific">Varroa destructor</name>
    <name type="common">Honeybee mite</name>
    <dbReference type="NCBI Taxonomy" id="109461"/>
    <lineage>
        <taxon>Eukaryota</taxon>
        <taxon>Metazoa</taxon>
        <taxon>Ecdysozoa</taxon>
        <taxon>Arthropoda</taxon>
        <taxon>Chelicerata</taxon>
        <taxon>Arachnida</taxon>
        <taxon>Acari</taxon>
        <taxon>Parasitiformes</taxon>
        <taxon>Mesostigmata</taxon>
        <taxon>Gamasina</taxon>
        <taxon>Dermanyssoidea</taxon>
        <taxon>Varroidae</taxon>
        <taxon>Varroa</taxon>
    </lineage>
</organism>
<dbReference type="EnsemblMetazoa" id="XM_022799837">
    <property type="protein sequence ID" value="XP_022655572"/>
    <property type="gene ID" value="LOC111248083"/>
</dbReference>
<dbReference type="GeneID" id="111248083"/>
<dbReference type="EnsemblMetazoa" id="XM_022799840">
    <property type="protein sequence ID" value="XP_022655575"/>
    <property type="gene ID" value="LOC111248083"/>
</dbReference>
<keyword evidence="2" id="KW-1133">Transmembrane helix</keyword>
<dbReference type="KEGG" id="vde:111248083"/>
<protein>
    <submittedName>
        <fullName evidence="3">Uncharacterized protein</fullName>
    </submittedName>
</protein>
<dbReference type="EnsemblMetazoa" id="XM_022799841">
    <property type="protein sequence ID" value="XP_022655576"/>
    <property type="gene ID" value="LOC111248083"/>
</dbReference>
<dbReference type="RefSeq" id="XP_022655573.1">
    <property type="nucleotide sequence ID" value="XM_022799838.1"/>
</dbReference>
<dbReference type="EnsemblMetazoa" id="XM_022799838">
    <property type="protein sequence ID" value="XP_022655573"/>
    <property type="gene ID" value="LOC111248083"/>
</dbReference>
<evidence type="ECO:0000256" key="2">
    <source>
        <dbReference type="SAM" id="Phobius"/>
    </source>
</evidence>
<dbReference type="InParanoid" id="A0A7M7JR11"/>
<evidence type="ECO:0000313" key="4">
    <source>
        <dbReference type="Proteomes" id="UP000594260"/>
    </source>
</evidence>
<feature type="transmembrane region" description="Helical" evidence="2">
    <location>
        <begin position="352"/>
        <end position="372"/>
    </location>
</feature>
<dbReference type="Proteomes" id="UP000594260">
    <property type="component" value="Unplaced"/>
</dbReference>
<evidence type="ECO:0000256" key="1">
    <source>
        <dbReference type="SAM" id="MobiDB-lite"/>
    </source>
</evidence>
<dbReference type="RefSeq" id="XP_022655575.1">
    <property type="nucleotide sequence ID" value="XM_022799840.1"/>
</dbReference>
<feature type="compositionally biased region" description="Basic and acidic residues" evidence="1">
    <location>
        <begin position="313"/>
        <end position="346"/>
    </location>
</feature>
<dbReference type="RefSeq" id="XP_022655572.1">
    <property type="nucleotide sequence ID" value="XM_022799837.1"/>
</dbReference>
<feature type="region of interest" description="Disordered" evidence="1">
    <location>
        <begin position="313"/>
        <end position="347"/>
    </location>
</feature>
<name>A0A7M7JR11_VARDE</name>
<sequence>MEKNAKFRSLQNPANVCRHLQSKILASVSNSISLGEVRSTLATLMEGEWSDEDIIGFFTYSQQKIFKVSCSQLYMNDQESSSEEEDEYPVVTPNSTEKCSFVTPMDTITSTQDNSYFSKSDGEKQYFSDSDSERQYAATILRRHNQYLITKSPMKEKTVLVPKIRSTQEVLSVITSKDSESNLYSDKPDAKERKASTTKQQPSQYIASNEPRPQRVDSDNDVSCDNETSSKKDRSTQNNYLVGKQETCPARIFILKPQKMVTQITDSQSPYPKISLCSDSDSCSGTSAGSSQKNLRPQVNTDFEAEIARRLKLEPMERQKRENNQSEFFNRKDNLDNERSGRHHGSETNTDLIKYTSILIYIYIFVYVYIYIRN</sequence>
<keyword evidence="2" id="KW-0472">Membrane</keyword>
<dbReference type="AlphaFoldDB" id="A0A7M7JR11"/>
<accession>A0A7M7JR11</accession>
<proteinExistence type="predicted"/>
<keyword evidence="4" id="KW-1185">Reference proteome</keyword>
<feature type="region of interest" description="Disordered" evidence="1">
    <location>
        <begin position="177"/>
        <end position="242"/>
    </location>
</feature>
<reference evidence="3" key="1">
    <citation type="submission" date="2021-01" db="UniProtKB">
        <authorList>
            <consortium name="EnsemblMetazoa"/>
        </authorList>
    </citation>
    <scope>IDENTIFICATION</scope>
</reference>
<feature type="compositionally biased region" description="Polar residues" evidence="1">
    <location>
        <begin position="197"/>
        <end position="207"/>
    </location>
</feature>
<feature type="compositionally biased region" description="Basic and acidic residues" evidence="1">
    <location>
        <begin position="186"/>
        <end position="195"/>
    </location>
</feature>
<dbReference type="RefSeq" id="XP_022655576.1">
    <property type="nucleotide sequence ID" value="XM_022799841.1"/>
</dbReference>
<keyword evidence="2" id="KW-0812">Transmembrane</keyword>